<feature type="region of interest" description="Disordered" evidence="1">
    <location>
        <begin position="92"/>
        <end position="191"/>
    </location>
</feature>
<dbReference type="Proteomes" id="UP000054937">
    <property type="component" value="Unassembled WGS sequence"/>
</dbReference>
<feature type="compositionally biased region" description="Acidic residues" evidence="1">
    <location>
        <begin position="53"/>
        <end position="62"/>
    </location>
</feature>
<evidence type="ECO:0000313" key="2">
    <source>
        <dbReference type="EMBL" id="KRX06392.1"/>
    </source>
</evidence>
<dbReference type="InParanoid" id="A0A0V0QWT0"/>
<protein>
    <recommendedName>
        <fullName evidence="4">DUF4604 domain-containing protein</fullName>
    </recommendedName>
</protein>
<evidence type="ECO:0008006" key="4">
    <source>
        <dbReference type="Google" id="ProtNLM"/>
    </source>
</evidence>
<evidence type="ECO:0000256" key="1">
    <source>
        <dbReference type="SAM" id="MobiDB-lite"/>
    </source>
</evidence>
<sequence length="191" mass="22361">MGLKRGGTAGGGKGPQINAIKPGMPKFIQQFKLRATGMNEDEIYQEMKRKQEEDEQENEEDFNPYLKQKSVLDKAKKNTDIEDLDEANIIYENFDSQENLENKEIKRKDHINTNNKNTDKQQQKQTSKIGNVEHIDMKKFKPVFKSKNNQNQDEKKSRDQEIEKIEKKNTKSKKQKVNTLSFADDYDEEEE</sequence>
<dbReference type="EMBL" id="LDAU01000096">
    <property type="protein sequence ID" value="KRX06392.1"/>
    <property type="molecule type" value="Genomic_DNA"/>
</dbReference>
<feature type="region of interest" description="Disordered" evidence="1">
    <location>
        <begin position="1"/>
        <end position="23"/>
    </location>
</feature>
<keyword evidence="3" id="KW-1185">Reference proteome</keyword>
<accession>A0A0V0QWT0</accession>
<comment type="caution">
    <text evidence="2">The sequence shown here is derived from an EMBL/GenBank/DDBJ whole genome shotgun (WGS) entry which is preliminary data.</text>
</comment>
<feature type="region of interest" description="Disordered" evidence="1">
    <location>
        <begin position="47"/>
        <end position="66"/>
    </location>
</feature>
<feature type="compositionally biased region" description="Basic and acidic residues" evidence="1">
    <location>
        <begin position="152"/>
        <end position="169"/>
    </location>
</feature>
<reference evidence="2 3" key="1">
    <citation type="journal article" date="2015" name="Sci. Rep.">
        <title>Genome of the facultative scuticociliatosis pathogen Pseudocohnilembus persalinus provides insight into its virulence through horizontal gene transfer.</title>
        <authorList>
            <person name="Xiong J."/>
            <person name="Wang G."/>
            <person name="Cheng J."/>
            <person name="Tian M."/>
            <person name="Pan X."/>
            <person name="Warren A."/>
            <person name="Jiang C."/>
            <person name="Yuan D."/>
            <person name="Miao W."/>
        </authorList>
    </citation>
    <scope>NUCLEOTIDE SEQUENCE [LARGE SCALE GENOMIC DNA]</scope>
    <source>
        <strain evidence="2">36N120E</strain>
    </source>
</reference>
<dbReference type="AlphaFoldDB" id="A0A0V0QWT0"/>
<organism evidence="2 3">
    <name type="scientific">Pseudocohnilembus persalinus</name>
    <name type="common">Ciliate</name>
    <dbReference type="NCBI Taxonomy" id="266149"/>
    <lineage>
        <taxon>Eukaryota</taxon>
        <taxon>Sar</taxon>
        <taxon>Alveolata</taxon>
        <taxon>Ciliophora</taxon>
        <taxon>Intramacronucleata</taxon>
        <taxon>Oligohymenophorea</taxon>
        <taxon>Scuticociliatia</taxon>
        <taxon>Philasterida</taxon>
        <taxon>Pseudocohnilembidae</taxon>
        <taxon>Pseudocohnilembus</taxon>
    </lineage>
</organism>
<gene>
    <name evidence="2" type="ORF">PPERSA_05005</name>
</gene>
<feature type="compositionally biased region" description="Gly residues" evidence="1">
    <location>
        <begin position="1"/>
        <end position="14"/>
    </location>
</feature>
<feature type="compositionally biased region" description="Basic and acidic residues" evidence="1">
    <location>
        <begin position="100"/>
        <end position="122"/>
    </location>
</feature>
<proteinExistence type="predicted"/>
<evidence type="ECO:0000313" key="3">
    <source>
        <dbReference type="Proteomes" id="UP000054937"/>
    </source>
</evidence>
<name>A0A0V0QWT0_PSEPJ</name>